<evidence type="ECO:0000256" key="1">
    <source>
        <dbReference type="SAM" id="MobiDB-lite"/>
    </source>
</evidence>
<organism evidence="2 3">
    <name type="scientific">Tuber magnatum</name>
    <name type="common">white Piedmont truffle</name>
    <dbReference type="NCBI Taxonomy" id="42249"/>
    <lineage>
        <taxon>Eukaryota</taxon>
        <taxon>Fungi</taxon>
        <taxon>Dikarya</taxon>
        <taxon>Ascomycota</taxon>
        <taxon>Pezizomycotina</taxon>
        <taxon>Pezizomycetes</taxon>
        <taxon>Pezizales</taxon>
        <taxon>Tuberaceae</taxon>
        <taxon>Tuber</taxon>
    </lineage>
</organism>
<feature type="compositionally biased region" description="Basic and acidic residues" evidence="1">
    <location>
        <begin position="39"/>
        <end position="50"/>
    </location>
</feature>
<evidence type="ECO:0000313" key="2">
    <source>
        <dbReference type="EMBL" id="PWW74243.1"/>
    </source>
</evidence>
<proteinExistence type="predicted"/>
<dbReference type="InterPro" id="IPR024526">
    <property type="entry name" value="DUF3807"/>
</dbReference>
<comment type="caution">
    <text evidence="2">The sequence shown here is derived from an EMBL/GenBank/DDBJ whole genome shotgun (WGS) entry which is preliminary data.</text>
</comment>
<sequence length="85" mass="9815">KILQQDLSNFHEAHLSLDLREHFTRTFLQPQPQASGGQPEHEPEQPSRDSVEEEDDLGYYPDGTKRTLTSAQVDMFRFSEIQSLL</sequence>
<name>A0A317SIR0_9PEZI</name>
<dbReference type="Proteomes" id="UP000246991">
    <property type="component" value="Unassembled WGS sequence"/>
</dbReference>
<dbReference type="OrthoDB" id="5422320at2759"/>
<protein>
    <submittedName>
        <fullName evidence="2">Uncharacterized protein</fullName>
    </submittedName>
</protein>
<dbReference type="EMBL" id="PYWC01000064">
    <property type="protein sequence ID" value="PWW74243.1"/>
    <property type="molecule type" value="Genomic_DNA"/>
</dbReference>
<gene>
    <name evidence="2" type="ORF">C7212DRAFT_36120</name>
</gene>
<dbReference type="PANTHER" id="PTHR40642:SF1">
    <property type="entry name" value="YALI0F31295P"/>
    <property type="match status" value="1"/>
</dbReference>
<dbReference type="PANTHER" id="PTHR40642">
    <property type="entry name" value="YALI0F31295P"/>
    <property type="match status" value="1"/>
</dbReference>
<keyword evidence="3" id="KW-1185">Reference proteome</keyword>
<dbReference type="AlphaFoldDB" id="A0A317SIR0"/>
<feature type="non-terminal residue" evidence="2">
    <location>
        <position position="1"/>
    </location>
</feature>
<dbReference type="Pfam" id="PF12720">
    <property type="entry name" value="DUF3807"/>
    <property type="match status" value="1"/>
</dbReference>
<feature type="non-terminal residue" evidence="2">
    <location>
        <position position="85"/>
    </location>
</feature>
<evidence type="ECO:0000313" key="3">
    <source>
        <dbReference type="Proteomes" id="UP000246991"/>
    </source>
</evidence>
<dbReference type="STRING" id="42249.A0A317SIR0"/>
<reference evidence="2 3" key="1">
    <citation type="submission" date="2018-03" db="EMBL/GenBank/DDBJ databases">
        <title>Genomes of Pezizomycetes fungi and the evolution of truffles.</title>
        <authorList>
            <person name="Murat C."/>
            <person name="Payen T."/>
            <person name="Noel B."/>
            <person name="Kuo A."/>
            <person name="Martin F.M."/>
        </authorList>
    </citation>
    <scope>NUCLEOTIDE SEQUENCE [LARGE SCALE GENOMIC DNA]</scope>
    <source>
        <strain evidence="2">091103-1</strain>
    </source>
</reference>
<accession>A0A317SIR0</accession>
<feature type="region of interest" description="Disordered" evidence="1">
    <location>
        <begin position="29"/>
        <end position="65"/>
    </location>
</feature>